<dbReference type="Gramene" id="EOY32049">
    <property type="protein sequence ID" value="EOY32049"/>
    <property type="gene ID" value="TCM_039464"/>
</dbReference>
<evidence type="ECO:0000313" key="2">
    <source>
        <dbReference type="EMBL" id="EOY32049.1"/>
    </source>
</evidence>
<evidence type="ECO:0000256" key="1">
    <source>
        <dbReference type="SAM" id="SignalP"/>
    </source>
</evidence>
<proteinExistence type="predicted"/>
<feature type="signal peptide" evidence="1">
    <location>
        <begin position="1"/>
        <end position="23"/>
    </location>
</feature>
<dbReference type="EMBL" id="CM001887">
    <property type="protein sequence ID" value="EOY32049.1"/>
    <property type="molecule type" value="Genomic_DNA"/>
</dbReference>
<name>A0A061GY52_THECC</name>
<gene>
    <name evidence="2" type="ORF">TCM_039464</name>
</gene>
<evidence type="ECO:0000313" key="3">
    <source>
        <dbReference type="Proteomes" id="UP000026915"/>
    </source>
</evidence>
<keyword evidence="1" id="KW-0732">Signal</keyword>
<protein>
    <submittedName>
        <fullName evidence="2">Uncharacterized protein</fullName>
    </submittedName>
</protein>
<dbReference type="HOGENOM" id="CLU_1900007_0_0_1"/>
<organism evidence="2 3">
    <name type="scientific">Theobroma cacao</name>
    <name type="common">Cacao</name>
    <name type="synonym">Cocoa</name>
    <dbReference type="NCBI Taxonomy" id="3641"/>
    <lineage>
        <taxon>Eukaryota</taxon>
        <taxon>Viridiplantae</taxon>
        <taxon>Streptophyta</taxon>
        <taxon>Embryophyta</taxon>
        <taxon>Tracheophyta</taxon>
        <taxon>Spermatophyta</taxon>
        <taxon>Magnoliopsida</taxon>
        <taxon>eudicotyledons</taxon>
        <taxon>Gunneridae</taxon>
        <taxon>Pentapetalae</taxon>
        <taxon>rosids</taxon>
        <taxon>malvids</taxon>
        <taxon>Malvales</taxon>
        <taxon>Malvaceae</taxon>
        <taxon>Byttnerioideae</taxon>
        <taxon>Theobroma</taxon>
    </lineage>
</organism>
<sequence length="134" mass="14488">MNSRGVNFSVWVHSFLLPSMIESASPGGDKDSLSVEVYSPYTVVHQFSPGGDKDSLSVEVYSPYTVAIPNTKAILDVEVVLGAETVTKDVEATFEVNVIPNADPNPCASFSLILKHRDVNSALALIWHILSRAV</sequence>
<dbReference type="Proteomes" id="UP000026915">
    <property type="component" value="Chromosome 9"/>
</dbReference>
<reference evidence="2 3" key="1">
    <citation type="journal article" date="2013" name="Genome Biol.">
        <title>The genome sequence of the most widely cultivated cacao type and its use to identify candidate genes regulating pod color.</title>
        <authorList>
            <person name="Motamayor J.C."/>
            <person name="Mockaitis K."/>
            <person name="Schmutz J."/>
            <person name="Haiminen N."/>
            <person name="Iii D.L."/>
            <person name="Cornejo O."/>
            <person name="Findley S.D."/>
            <person name="Zheng P."/>
            <person name="Utro F."/>
            <person name="Royaert S."/>
            <person name="Saski C."/>
            <person name="Jenkins J."/>
            <person name="Podicheti R."/>
            <person name="Zhao M."/>
            <person name="Scheffler B.E."/>
            <person name="Stack J.C."/>
            <person name="Feltus F.A."/>
            <person name="Mustiga G.M."/>
            <person name="Amores F."/>
            <person name="Phillips W."/>
            <person name="Marelli J.P."/>
            <person name="May G.D."/>
            <person name="Shapiro H."/>
            <person name="Ma J."/>
            <person name="Bustamante C.D."/>
            <person name="Schnell R.J."/>
            <person name="Main D."/>
            <person name="Gilbert D."/>
            <person name="Parida L."/>
            <person name="Kuhn D.N."/>
        </authorList>
    </citation>
    <scope>NUCLEOTIDE SEQUENCE [LARGE SCALE GENOMIC DNA]</scope>
    <source>
        <strain evidence="3">cv. Matina 1-6</strain>
    </source>
</reference>
<keyword evidence="3" id="KW-1185">Reference proteome</keyword>
<feature type="chain" id="PRO_5001603237" evidence="1">
    <location>
        <begin position="24"/>
        <end position="134"/>
    </location>
</feature>
<dbReference type="AlphaFoldDB" id="A0A061GY52"/>
<accession>A0A061GY52</accession>
<dbReference type="InParanoid" id="A0A061GY52"/>